<reference evidence="2" key="1">
    <citation type="submission" date="2023-10" db="EMBL/GenBank/DDBJ databases">
        <title>Genome assembly of Pristionchus species.</title>
        <authorList>
            <person name="Yoshida K."/>
            <person name="Sommer R.J."/>
        </authorList>
    </citation>
    <scope>NUCLEOTIDE SEQUENCE</scope>
    <source>
        <strain evidence="2">RS5133</strain>
    </source>
</reference>
<dbReference type="Proteomes" id="UP001432322">
    <property type="component" value="Unassembled WGS sequence"/>
</dbReference>
<evidence type="ECO:0000256" key="1">
    <source>
        <dbReference type="SAM" id="Coils"/>
    </source>
</evidence>
<protein>
    <submittedName>
        <fullName evidence="2">Uncharacterized protein</fullName>
    </submittedName>
</protein>
<evidence type="ECO:0000313" key="2">
    <source>
        <dbReference type="EMBL" id="GMT15362.1"/>
    </source>
</evidence>
<evidence type="ECO:0000313" key="3">
    <source>
        <dbReference type="Proteomes" id="UP001432322"/>
    </source>
</evidence>
<feature type="non-terminal residue" evidence="2">
    <location>
        <position position="1"/>
    </location>
</feature>
<dbReference type="AlphaFoldDB" id="A0AAV5V983"/>
<organism evidence="2 3">
    <name type="scientific">Pristionchus fissidentatus</name>
    <dbReference type="NCBI Taxonomy" id="1538716"/>
    <lineage>
        <taxon>Eukaryota</taxon>
        <taxon>Metazoa</taxon>
        <taxon>Ecdysozoa</taxon>
        <taxon>Nematoda</taxon>
        <taxon>Chromadorea</taxon>
        <taxon>Rhabditida</taxon>
        <taxon>Rhabditina</taxon>
        <taxon>Diplogasteromorpha</taxon>
        <taxon>Diplogasteroidea</taxon>
        <taxon>Neodiplogasteridae</taxon>
        <taxon>Pristionchus</taxon>
    </lineage>
</organism>
<proteinExistence type="predicted"/>
<feature type="coiled-coil region" evidence="1">
    <location>
        <begin position="59"/>
        <end position="107"/>
    </location>
</feature>
<accession>A0AAV5V983</accession>
<comment type="caution">
    <text evidence="2">The sequence shown here is derived from an EMBL/GenBank/DDBJ whole genome shotgun (WGS) entry which is preliminary data.</text>
</comment>
<sequence length="242" mass="28070">QVTIEALKGDIVERMKEAASPHNRRINAKKSPCENEKDCEFLASSCRLEHEVFATKLYVQSLEGELKKEKEQVVAEKKEKEITLCGMKKQSETIDELRILIEKMKKENGIGEIINEIDGFKQRALIAEENLDVIRHQVAWWEKEYKILSERNSELERQMQTKSAPPSVVKIGSEKETDETHLLEMIKLRTECEVLTMKLADTSNNDEMEKKCKEAKESAERIYDDLSNAWEKLDKARKEKVD</sequence>
<keyword evidence="3" id="KW-1185">Reference proteome</keyword>
<name>A0AAV5V983_9BILA</name>
<feature type="non-terminal residue" evidence="2">
    <location>
        <position position="242"/>
    </location>
</feature>
<gene>
    <name evidence="2" type="ORF">PFISCL1PPCAC_6659</name>
</gene>
<keyword evidence="1" id="KW-0175">Coiled coil</keyword>
<dbReference type="EMBL" id="BTSY01000002">
    <property type="protein sequence ID" value="GMT15362.1"/>
    <property type="molecule type" value="Genomic_DNA"/>
</dbReference>